<sequence>MRQIMRYLSTLVVMFCLLQCRPDDPRRQDIAGPDLLPGAYEVHLDDYKEVVLDHELFSEDRFPLWFQLIDEGGSVPGFIDRQGNVLIEPKFLKTQDQKWYFTHSYEPFNGGMSIVQSPMGGQFEKHCLKRIKEGVGKGNFDASVRFVYGCDSRIYDIIDNTGNVISKIPYFFLSGYSESLCASSSLLKGKHGFIDRSGKIAIPEIYDHTWDFNSGLALVELKGERFFINKKGKKVFGNPYNPEDAYSFSDGMSVIRKGGNTKPLIILGAYIKDYWDGGLLGYMDTTGKVVIEPKFSKASSFSEGLAYVETPSGEKGYIDKTGNFKIQKIKNEYIYSARSFSDGFAYVEFIGVDENRGGSVEELKRGFIDKTGKFVLDLTKETSEATSKYDAIGDFSEGLAVVYTKDLNRRMLFIDKTGKVAFDVNDINRKIWARFKKH</sequence>
<comment type="caution">
    <text evidence="1">The sequence shown here is derived from an EMBL/GenBank/DDBJ whole genome shotgun (WGS) entry which is preliminary data.</text>
</comment>
<dbReference type="RefSeq" id="WP_002178216.1">
    <property type="nucleotide sequence ID" value="NZ_AKWD02000033.1"/>
</dbReference>
<name>M6V919_9LEPT</name>
<proteinExistence type="predicted"/>
<dbReference type="PANTHER" id="PTHR37841:SF1">
    <property type="entry name" value="DUF3298 DOMAIN-CONTAINING PROTEIN"/>
    <property type="match status" value="1"/>
</dbReference>
<reference evidence="1 2" key="1">
    <citation type="submission" date="2013-01" db="EMBL/GenBank/DDBJ databases">
        <authorList>
            <person name="Harkins D.M."/>
            <person name="Durkin A.S."/>
            <person name="Brinkac L.M."/>
            <person name="Haft D.H."/>
            <person name="Selengut J.D."/>
            <person name="Sanka R."/>
            <person name="DePew J."/>
            <person name="Purushe J."/>
            <person name="Matthias M.A."/>
            <person name="Vinetz J.M."/>
            <person name="Sutton G.G."/>
            <person name="Nierman W.C."/>
            <person name="Fouts D.E."/>
        </authorList>
    </citation>
    <scope>NUCLEOTIDE SEQUENCE [LARGE SCALE GENOMIC DNA]</scope>
    <source>
        <strain evidence="1 2">HAI1536</strain>
    </source>
</reference>
<gene>
    <name evidence="1" type="ORF">LEP1GSC172_3333</name>
</gene>
<organism evidence="1 2">
    <name type="scientific">Leptospira noguchii</name>
    <dbReference type="NCBI Taxonomy" id="28182"/>
    <lineage>
        <taxon>Bacteria</taxon>
        <taxon>Pseudomonadati</taxon>
        <taxon>Spirochaetota</taxon>
        <taxon>Spirochaetia</taxon>
        <taxon>Leptospirales</taxon>
        <taxon>Leptospiraceae</taxon>
        <taxon>Leptospira</taxon>
    </lineage>
</organism>
<dbReference type="Pfam" id="PF14903">
    <property type="entry name" value="WG_beta_rep"/>
    <property type="match status" value="4"/>
</dbReference>
<accession>M6V919</accession>
<evidence type="ECO:0000313" key="2">
    <source>
        <dbReference type="Proteomes" id="UP000012112"/>
    </source>
</evidence>
<dbReference type="InterPro" id="IPR032774">
    <property type="entry name" value="WG_beta_rep"/>
</dbReference>
<dbReference type="EMBL" id="AKWD02000033">
    <property type="protein sequence ID" value="EMO53917.1"/>
    <property type="molecule type" value="Genomic_DNA"/>
</dbReference>
<protein>
    <recommendedName>
        <fullName evidence="3">WG repeat-containing protein</fullName>
    </recommendedName>
</protein>
<evidence type="ECO:0000313" key="1">
    <source>
        <dbReference type="EMBL" id="EMO53917.1"/>
    </source>
</evidence>
<dbReference type="AlphaFoldDB" id="M6V919"/>
<evidence type="ECO:0008006" key="3">
    <source>
        <dbReference type="Google" id="ProtNLM"/>
    </source>
</evidence>
<dbReference type="SUPFAM" id="SSF69360">
    <property type="entry name" value="Cell wall binding repeat"/>
    <property type="match status" value="1"/>
</dbReference>
<dbReference type="PANTHER" id="PTHR37841">
    <property type="entry name" value="GLR2918 PROTEIN"/>
    <property type="match status" value="1"/>
</dbReference>
<dbReference type="Proteomes" id="UP000012112">
    <property type="component" value="Unassembled WGS sequence"/>
</dbReference>